<reference evidence="1 2" key="2">
    <citation type="submission" date="2019-07" db="EMBL/GenBank/DDBJ databases">
        <title>Helicobacter labacensis sp. nov., Helicobacter mehlei sp. nov. and Helicobacter vulpis sp. nov., isolated from gastric mucosa of red fox (Vulpis vulpis).</title>
        <authorList>
            <person name="Kusar D."/>
            <person name="Gruntar I."/>
            <person name="Pate M."/>
            <person name="Zajc U."/>
            <person name="Ocepek M."/>
        </authorList>
    </citation>
    <scope>NUCLEOTIDE SEQUENCE [LARGE SCALE GENOMIC DNA]</scope>
    <source>
        <strain evidence="1 2">L8b</strain>
    </source>
</reference>
<accession>A0A553UNG9</accession>
<keyword evidence="2" id="KW-1185">Reference proteome</keyword>
<sequence>MALINKQTTLVIPSSAISLQNLRHLILFIPVGKEVETPLIGYLTPKKKNRVKVDLLIPLNDFLGYSSAIFALFRSFRGAISDNGQDEPYHLTYTLKEGYMEELAVVAL</sequence>
<reference evidence="1 2" key="3">
    <citation type="submission" date="2019-07" db="EMBL/GenBank/DDBJ databases">
        <authorList>
            <person name="Papic B."/>
        </authorList>
    </citation>
    <scope>NUCLEOTIDE SEQUENCE [LARGE SCALE GENOMIC DNA]</scope>
    <source>
        <strain evidence="1 2">L8b</strain>
    </source>
</reference>
<organism evidence="1 2">
    <name type="scientific">Helicobacter mehlei</name>
    <dbReference type="NCBI Taxonomy" id="2316080"/>
    <lineage>
        <taxon>Bacteria</taxon>
        <taxon>Pseudomonadati</taxon>
        <taxon>Campylobacterota</taxon>
        <taxon>Epsilonproteobacteria</taxon>
        <taxon>Campylobacterales</taxon>
        <taxon>Helicobacteraceae</taxon>
        <taxon>Helicobacter</taxon>
    </lineage>
</organism>
<evidence type="ECO:0000313" key="2">
    <source>
        <dbReference type="Proteomes" id="UP000319322"/>
    </source>
</evidence>
<dbReference type="EMBL" id="VKGC01000019">
    <property type="protein sequence ID" value="TSA81501.1"/>
    <property type="molecule type" value="Genomic_DNA"/>
</dbReference>
<gene>
    <name evidence="1" type="ORF">FNE76_06525</name>
</gene>
<dbReference type="AlphaFoldDB" id="A0A553UNG9"/>
<reference evidence="2" key="1">
    <citation type="submission" date="2019-07" db="EMBL/GenBank/DDBJ databases">
        <title>Helicobacter labacensis sp. nov., Helicobacter mehlei sp. nov. and Helicobacter vulpis sp. nov., isolated from gastric mucosa of red fox (Vulpis vulpis).</title>
        <authorList>
            <person name="Papic B."/>
        </authorList>
    </citation>
    <scope>NUCLEOTIDE SEQUENCE [LARGE SCALE GENOMIC DNA]</scope>
    <source>
        <strain evidence="2">L8b</strain>
    </source>
</reference>
<evidence type="ECO:0000313" key="1">
    <source>
        <dbReference type="EMBL" id="TSA81501.1"/>
    </source>
</evidence>
<name>A0A553UNG9_9HELI</name>
<comment type="caution">
    <text evidence="1">The sequence shown here is derived from an EMBL/GenBank/DDBJ whole genome shotgun (WGS) entry which is preliminary data.</text>
</comment>
<dbReference type="Proteomes" id="UP000319322">
    <property type="component" value="Unassembled WGS sequence"/>
</dbReference>
<protein>
    <submittedName>
        <fullName evidence="1">Uncharacterized protein</fullName>
    </submittedName>
</protein>
<proteinExistence type="predicted"/>